<dbReference type="GO" id="GO:0005524">
    <property type="term" value="F:ATP binding"/>
    <property type="evidence" value="ECO:0007669"/>
    <property type="project" value="UniProtKB-KW"/>
</dbReference>
<dbReference type="InterPro" id="IPR050237">
    <property type="entry name" value="ATP-dep_AMP-bd_enzyme"/>
</dbReference>
<dbReference type="PANTHER" id="PTHR43767:SF8">
    <property type="entry name" value="LONG-CHAIN-FATTY-ACID--COA LIGASE"/>
    <property type="match status" value="1"/>
</dbReference>
<dbReference type="GO" id="GO:0016020">
    <property type="term" value="C:membrane"/>
    <property type="evidence" value="ECO:0007669"/>
    <property type="project" value="UniProtKB-SubCell"/>
</dbReference>
<dbReference type="Proteomes" id="UP001156870">
    <property type="component" value="Unassembled WGS sequence"/>
</dbReference>
<comment type="similarity">
    <text evidence="4">Belongs to the ATP-dependent AMP-binding enzyme family.</text>
</comment>
<dbReference type="Gene3D" id="2.30.38.10">
    <property type="entry name" value="Luciferase, Domain 3"/>
    <property type="match status" value="1"/>
</dbReference>
<dbReference type="PANTHER" id="PTHR43767">
    <property type="entry name" value="LONG-CHAIN-FATTY-ACID--COA LIGASE"/>
    <property type="match status" value="1"/>
</dbReference>
<evidence type="ECO:0000256" key="14">
    <source>
        <dbReference type="ARBA" id="ARBA00042773"/>
    </source>
</evidence>
<dbReference type="SUPFAM" id="SSF56801">
    <property type="entry name" value="Acetyl-CoA synthetase-like"/>
    <property type="match status" value="1"/>
</dbReference>
<reference evidence="17 18" key="1">
    <citation type="journal article" date="2014" name="Int. J. Syst. Evol. Microbiol.">
        <title>Complete genome sequence of Corynebacterium casei LMG S-19264T (=DSM 44701T), isolated from a smear-ripened cheese.</title>
        <authorList>
            <consortium name="US DOE Joint Genome Institute (JGI-PGF)"/>
            <person name="Walter F."/>
            <person name="Albersmeier A."/>
            <person name="Kalinowski J."/>
            <person name="Ruckert C."/>
        </authorList>
    </citation>
    <scope>NUCLEOTIDE SEQUENCE [LARGE SCALE GENOMIC DNA]</scope>
    <source>
        <strain evidence="17 18">NBRC 110095</strain>
    </source>
</reference>
<keyword evidence="18" id="KW-1185">Reference proteome</keyword>
<evidence type="ECO:0000259" key="15">
    <source>
        <dbReference type="Pfam" id="PF00501"/>
    </source>
</evidence>
<organism evidence="17 18">
    <name type="scientific">Marinibactrum halimedae</name>
    <dbReference type="NCBI Taxonomy" id="1444977"/>
    <lineage>
        <taxon>Bacteria</taxon>
        <taxon>Pseudomonadati</taxon>
        <taxon>Pseudomonadota</taxon>
        <taxon>Gammaproteobacteria</taxon>
        <taxon>Cellvibrionales</taxon>
        <taxon>Cellvibrionaceae</taxon>
        <taxon>Marinibactrum</taxon>
    </lineage>
</organism>
<evidence type="ECO:0000256" key="12">
    <source>
        <dbReference type="ARBA" id="ARBA00026121"/>
    </source>
</evidence>
<evidence type="ECO:0000256" key="1">
    <source>
        <dbReference type="ARBA" id="ARBA00001946"/>
    </source>
</evidence>
<keyword evidence="8" id="KW-0067">ATP-binding</keyword>
<dbReference type="InterPro" id="IPR020845">
    <property type="entry name" value="AMP-binding_CS"/>
</dbReference>
<feature type="domain" description="AMP-dependent synthetase/ligase" evidence="15">
    <location>
        <begin position="12"/>
        <end position="400"/>
    </location>
</feature>
<keyword evidence="9" id="KW-0460">Magnesium</keyword>
<evidence type="ECO:0000259" key="16">
    <source>
        <dbReference type="Pfam" id="PF13193"/>
    </source>
</evidence>
<keyword evidence="10" id="KW-0443">Lipid metabolism</keyword>
<dbReference type="Pfam" id="PF13193">
    <property type="entry name" value="AMP-binding_C"/>
    <property type="match status" value="1"/>
</dbReference>
<evidence type="ECO:0000256" key="8">
    <source>
        <dbReference type="ARBA" id="ARBA00022840"/>
    </source>
</evidence>
<dbReference type="Gene3D" id="3.30.300.30">
    <property type="match status" value="1"/>
</dbReference>
<dbReference type="Gene3D" id="3.40.50.980">
    <property type="match status" value="2"/>
</dbReference>
<evidence type="ECO:0000256" key="9">
    <source>
        <dbReference type="ARBA" id="ARBA00022842"/>
    </source>
</evidence>
<evidence type="ECO:0000256" key="4">
    <source>
        <dbReference type="ARBA" id="ARBA00006432"/>
    </source>
</evidence>
<protein>
    <recommendedName>
        <fullName evidence="13">Long-chain-fatty-acid--CoA ligase</fullName>
        <ecNumber evidence="12">6.2.1.3</ecNumber>
    </recommendedName>
    <alternativeName>
        <fullName evidence="14">Long-chain acyl-CoA synthetase</fullName>
    </alternativeName>
</protein>
<evidence type="ECO:0000256" key="5">
    <source>
        <dbReference type="ARBA" id="ARBA00022598"/>
    </source>
</evidence>
<evidence type="ECO:0000256" key="13">
    <source>
        <dbReference type="ARBA" id="ARBA00039545"/>
    </source>
</evidence>
<feature type="domain" description="AMP-binding enzyme C-terminal" evidence="16">
    <location>
        <begin position="451"/>
        <end position="525"/>
    </location>
</feature>
<evidence type="ECO:0000256" key="7">
    <source>
        <dbReference type="ARBA" id="ARBA00022832"/>
    </source>
</evidence>
<gene>
    <name evidence="17" type="primary">fadD1</name>
    <name evidence="17" type="ORF">GCM10007877_32290</name>
</gene>
<dbReference type="InterPro" id="IPR025110">
    <property type="entry name" value="AMP-bd_C"/>
</dbReference>
<dbReference type="AlphaFoldDB" id="A0AA37T5S1"/>
<dbReference type="InterPro" id="IPR000873">
    <property type="entry name" value="AMP-dep_synth/lig_dom"/>
</dbReference>
<dbReference type="CDD" id="cd05936">
    <property type="entry name" value="FC-FACS_FadD_like"/>
    <property type="match status" value="1"/>
</dbReference>
<dbReference type="RefSeq" id="WP_232594012.1">
    <property type="nucleotide sequence ID" value="NZ_BSPD01000080.1"/>
</dbReference>
<comment type="subcellular location">
    <subcellularLocation>
        <location evidence="2">Membrane</location>
        <topology evidence="2">Peripheral membrane protein</topology>
    </subcellularLocation>
</comment>
<name>A0AA37T5S1_9GAMM</name>
<dbReference type="FunFam" id="3.30.300.30:FF:000006">
    <property type="entry name" value="Long-chain-fatty-acid--CoA ligase FadD"/>
    <property type="match status" value="1"/>
</dbReference>
<comment type="pathway">
    <text evidence="3">Lipid metabolism; fatty acid beta-oxidation.</text>
</comment>
<dbReference type="Pfam" id="PF00501">
    <property type="entry name" value="AMP-binding"/>
    <property type="match status" value="1"/>
</dbReference>
<evidence type="ECO:0000256" key="2">
    <source>
        <dbReference type="ARBA" id="ARBA00004170"/>
    </source>
</evidence>
<evidence type="ECO:0000313" key="17">
    <source>
        <dbReference type="EMBL" id="GLS27510.1"/>
    </source>
</evidence>
<dbReference type="InterPro" id="IPR045851">
    <property type="entry name" value="AMP-bd_C_sf"/>
</dbReference>
<evidence type="ECO:0000256" key="10">
    <source>
        <dbReference type="ARBA" id="ARBA00023098"/>
    </source>
</evidence>
<evidence type="ECO:0000256" key="3">
    <source>
        <dbReference type="ARBA" id="ARBA00005005"/>
    </source>
</evidence>
<evidence type="ECO:0000313" key="18">
    <source>
        <dbReference type="Proteomes" id="UP001156870"/>
    </source>
</evidence>
<keyword evidence="11" id="KW-0472">Membrane</keyword>
<evidence type="ECO:0000256" key="6">
    <source>
        <dbReference type="ARBA" id="ARBA00022741"/>
    </source>
</evidence>
<keyword evidence="7" id="KW-0276">Fatty acid metabolism</keyword>
<keyword evidence="6" id="KW-0547">Nucleotide-binding</keyword>
<dbReference type="EC" id="6.2.1.3" evidence="12"/>
<dbReference type="PROSITE" id="PS00455">
    <property type="entry name" value="AMP_BINDING"/>
    <property type="match status" value="1"/>
</dbReference>
<dbReference type="EMBL" id="BSPD01000080">
    <property type="protein sequence ID" value="GLS27510.1"/>
    <property type="molecule type" value="Genomic_DNA"/>
</dbReference>
<comment type="caution">
    <text evidence="17">The sequence shown here is derived from an EMBL/GenBank/DDBJ whole genome shotgun (WGS) entry which is preliminary data.</text>
</comment>
<accession>A0AA37T5S1</accession>
<dbReference type="FunFam" id="3.40.50.12780:FF:000003">
    <property type="entry name" value="Long-chain-fatty-acid--CoA ligase FadD"/>
    <property type="match status" value="1"/>
</dbReference>
<comment type="cofactor">
    <cofactor evidence="1">
        <name>Mg(2+)</name>
        <dbReference type="ChEBI" id="CHEBI:18420"/>
    </cofactor>
</comment>
<keyword evidence="5 17" id="KW-0436">Ligase</keyword>
<sequence>MNYERSVVDVFNETNQKYQNNPAFTCMGRTLSFKDIDALSAKFASYLQNHTSLEPGDRIAVQLPNLLQYPVVVFGAMRAGMTIVNTNPLYTPRELEHQLKDSGAKALVVLSNIATAAAEVISKTPVKHVIVTNIADLHTPVKRLLINSVVKYVKKMVPEFSFPNQIAFTKAIKLGEQKAYQPVTVNHEDIAVLQYTGGTTGVAKGAMLLHSNLVANMEQVREHLGDAFREAEELYVCPLPLYHIYAFTIHCMCLYSRGNESLLIPNPRDIPAFVKELKGKSITGFVGLNTLFNALCHNEDFKQLDFSSLRTTSSGGMALTNEVATRWEKVAGIRPAEGYGLTETSPVVCANKPSEICPGSVGTPVPGTEIKTIDENGAETELGAPGELCVRGPQVMKGYWKRPEATAEVIDEQGWFKTGDVATIDEKHFVRIVDRKKDMIIVSGFNVYPNEVEDVISSHPKVLEAAAIGVPDAKSGEAVKVFVVKEEDSLTDKDVIDYCRERLTAYKVPRMIEFRDDLPKSNVGKVLRKELRK</sequence>
<evidence type="ECO:0000256" key="11">
    <source>
        <dbReference type="ARBA" id="ARBA00023136"/>
    </source>
</evidence>
<proteinExistence type="inferred from homology"/>
<dbReference type="GO" id="GO:0004467">
    <property type="term" value="F:long-chain fatty acid-CoA ligase activity"/>
    <property type="evidence" value="ECO:0007669"/>
    <property type="project" value="UniProtKB-EC"/>
</dbReference>